<dbReference type="AlphaFoldDB" id="A0A3D9V762"/>
<dbReference type="NCBIfam" id="TIGR00996">
    <property type="entry name" value="Mtu_fam_mce"/>
    <property type="match status" value="1"/>
</dbReference>
<dbReference type="Pfam" id="PF11887">
    <property type="entry name" value="Mce4_CUP1"/>
    <property type="match status" value="1"/>
</dbReference>
<dbReference type="Proteomes" id="UP000256485">
    <property type="component" value="Unassembled WGS sequence"/>
</dbReference>
<dbReference type="PANTHER" id="PTHR33371:SF18">
    <property type="entry name" value="MCE-FAMILY PROTEIN MCE3C"/>
    <property type="match status" value="1"/>
</dbReference>
<evidence type="ECO:0000256" key="1">
    <source>
        <dbReference type="SAM" id="MobiDB-lite"/>
    </source>
</evidence>
<keyword evidence="5" id="KW-1185">Reference proteome</keyword>
<dbReference type="GO" id="GO:0005576">
    <property type="term" value="C:extracellular region"/>
    <property type="evidence" value="ECO:0007669"/>
    <property type="project" value="TreeGrafter"/>
</dbReference>
<dbReference type="InterPro" id="IPR024516">
    <property type="entry name" value="Mce_C"/>
</dbReference>
<feature type="region of interest" description="Disordered" evidence="1">
    <location>
        <begin position="319"/>
        <end position="343"/>
    </location>
</feature>
<dbReference type="InterPro" id="IPR003399">
    <property type="entry name" value="Mce/MlaD"/>
</dbReference>
<reference evidence="4 5" key="1">
    <citation type="submission" date="2018-08" db="EMBL/GenBank/DDBJ databases">
        <title>Sequencing the genomes of 1000 actinobacteria strains.</title>
        <authorList>
            <person name="Klenk H.-P."/>
        </authorList>
    </citation>
    <scope>NUCLEOTIDE SEQUENCE [LARGE SCALE GENOMIC DNA]</scope>
    <source>
        <strain evidence="4 5">DSM 22891</strain>
    </source>
</reference>
<organism evidence="4 5">
    <name type="scientific">Thermasporomyces composti</name>
    <dbReference type="NCBI Taxonomy" id="696763"/>
    <lineage>
        <taxon>Bacteria</taxon>
        <taxon>Bacillati</taxon>
        <taxon>Actinomycetota</taxon>
        <taxon>Actinomycetes</taxon>
        <taxon>Propionibacteriales</taxon>
        <taxon>Nocardioidaceae</taxon>
        <taxon>Thermasporomyces</taxon>
    </lineage>
</organism>
<protein>
    <submittedName>
        <fullName evidence="4">Phospholipid/cholesterol/gamma-HCH transport system substrate-binding protein</fullName>
    </submittedName>
</protein>
<dbReference type="InterPro" id="IPR005693">
    <property type="entry name" value="Mce"/>
</dbReference>
<evidence type="ECO:0000259" key="3">
    <source>
        <dbReference type="Pfam" id="PF11887"/>
    </source>
</evidence>
<dbReference type="Pfam" id="PF02470">
    <property type="entry name" value="MlaD"/>
    <property type="match status" value="1"/>
</dbReference>
<evidence type="ECO:0000313" key="4">
    <source>
        <dbReference type="EMBL" id="REF37309.1"/>
    </source>
</evidence>
<sequence>MRRTRNPLVVGAVGLTVLVCLVYAAFHAHELPIIGGGTTYVAQFSEAGGLRVDDEVRIAGVKVGSVEAVELAGDHVRVTFRLEKDAPRLGTRTRASIRVKTLLGRVYLALEPAGPGQLAPDEEIPLSRTVAPYDVVDAFSDLAVTSERIDTAQLARALDTLSATFADTAPEVRGTLEGLSRLSRTIASRDAQLRTLLARANTVSKVLAARDEQIARLIRDGDLLLRELHARRELIHQLLVTTQELAVQITGLVRDNRAELEPALRHLAAVVELLRRNQRDLDRSIELLAPFVRVFANTLGTGPWFDTYIPNLAPLPAVPRLPGDDDPDVPRLPRPNRHTGGGR</sequence>
<accession>A0A3D9V762</accession>
<proteinExistence type="predicted"/>
<name>A0A3D9V762_THECX</name>
<dbReference type="InterPro" id="IPR052336">
    <property type="entry name" value="MlaD_Phospholipid_Transporter"/>
</dbReference>
<feature type="domain" description="Mammalian cell entry C-terminal" evidence="3">
    <location>
        <begin position="117"/>
        <end position="301"/>
    </location>
</feature>
<evidence type="ECO:0000259" key="2">
    <source>
        <dbReference type="Pfam" id="PF02470"/>
    </source>
</evidence>
<dbReference type="PRINTS" id="PR01782">
    <property type="entry name" value="MCEVIRFACTOR"/>
</dbReference>
<comment type="caution">
    <text evidence="4">The sequence shown here is derived from an EMBL/GenBank/DDBJ whole genome shotgun (WGS) entry which is preliminary data.</text>
</comment>
<dbReference type="RefSeq" id="WP_245941123.1">
    <property type="nucleotide sequence ID" value="NZ_QTUC01000001.1"/>
</dbReference>
<feature type="domain" description="Mce/MlaD" evidence="2">
    <location>
        <begin position="37"/>
        <end position="112"/>
    </location>
</feature>
<dbReference type="PANTHER" id="PTHR33371">
    <property type="entry name" value="INTERMEMBRANE PHOSPHOLIPID TRANSPORT SYSTEM BINDING PROTEIN MLAD-RELATED"/>
    <property type="match status" value="1"/>
</dbReference>
<gene>
    <name evidence="4" type="ORF">DFJ64_2753</name>
</gene>
<dbReference type="EMBL" id="QTUC01000001">
    <property type="protein sequence ID" value="REF37309.1"/>
    <property type="molecule type" value="Genomic_DNA"/>
</dbReference>
<evidence type="ECO:0000313" key="5">
    <source>
        <dbReference type="Proteomes" id="UP000256485"/>
    </source>
</evidence>